<keyword evidence="8" id="KW-0175">Coiled coil</keyword>
<comment type="similarity">
    <text evidence="2">Belongs to the VPS37 family.</text>
</comment>
<dbReference type="PROSITE" id="PS51314">
    <property type="entry name" value="VPS37_C"/>
    <property type="match status" value="1"/>
</dbReference>
<feature type="domain" description="VPS37 C-terminal" evidence="9">
    <location>
        <begin position="103"/>
        <end position="192"/>
    </location>
</feature>
<evidence type="ECO:0000256" key="2">
    <source>
        <dbReference type="ARBA" id="ARBA00007617"/>
    </source>
</evidence>
<reference evidence="10 11" key="1">
    <citation type="submission" date="2022-05" db="EMBL/GenBank/DDBJ databases">
        <authorList>
            <consortium name="Genoscope - CEA"/>
            <person name="William W."/>
        </authorList>
    </citation>
    <scope>NUCLEOTIDE SEQUENCE [LARGE SCALE GENOMIC DNA]</scope>
</reference>
<comment type="caution">
    <text evidence="10">The sequence shown here is derived from an EMBL/GenBank/DDBJ whole genome shotgun (WGS) entry which is preliminary data.</text>
</comment>
<accession>A0AAU9WDH0</accession>
<feature type="coiled-coil region" evidence="8">
    <location>
        <begin position="99"/>
        <end position="146"/>
    </location>
</feature>
<dbReference type="InterPro" id="IPR009851">
    <property type="entry name" value="Mod_r"/>
</dbReference>
<dbReference type="GO" id="GO:0006612">
    <property type="term" value="P:protein targeting to membrane"/>
    <property type="evidence" value="ECO:0007669"/>
    <property type="project" value="TreeGrafter"/>
</dbReference>
<dbReference type="EMBL" id="CALNXJ010000012">
    <property type="protein sequence ID" value="CAH3110100.1"/>
    <property type="molecule type" value="Genomic_DNA"/>
</dbReference>
<dbReference type="Proteomes" id="UP001159428">
    <property type="component" value="Unassembled WGS sequence"/>
</dbReference>
<keyword evidence="5 7" id="KW-0653">Protein transport</keyword>
<proteinExistence type="inferred from homology"/>
<evidence type="ECO:0000259" key="9">
    <source>
        <dbReference type="PROSITE" id="PS51314"/>
    </source>
</evidence>
<evidence type="ECO:0000256" key="5">
    <source>
        <dbReference type="ARBA" id="ARBA00022927"/>
    </source>
</evidence>
<keyword evidence="4" id="KW-0967">Endosome</keyword>
<evidence type="ECO:0000313" key="11">
    <source>
        <dbReference type="Proteomes" id="UP001159428"/>
    </source>
</evidence>
<evidence type="ECO:0000256" key="7">
    <source>
        <dbReference type="PROSITE-ProRule" id="PRU00646"/>
    </source>
</evidence>
<sequence length="194" mass="22217">MSGYGAPSVAMAPFLNERKAIEDLTSLLKHIDDKGELKDLLENESQLNELIADNEEVKRIQVQRETLMASNRSLAEYNLSQQPILEAKKNALFEAHRNKAVIQEMYEEYRKKLDALSSQYSPDTTLALLQTSAAQAEEEAEKIADKFLDGEINVEDFIQSFQSQKTIHSLRKIKSEKLTELLRSRMSSQYSYRL</sequence>
<evidence type="ECO:0000256" key="6">
    <source>
        <dbReference type="ARBA" id="ARBA00025010"/>
    </source>
</evidence>
<keyword evidence="11" id="KW-1185">Reference proteome</keyword>
<organism evidence="10 11">
    <name type="scientific">Pocillopora meandrina</name>
    <dbReference type="NCBI Taxonomy" id="46732"/>
    <lineage>
        <taxon>Eukaryota</taxon>
        <taxon>Metazoa</taxon>
        <taxon>Cnidaria</taxon>
        <taxon>Anthozoa</taxon>
        <taxon>Hexacorallia</taxon>
        <taxon>Scleractinia</taxon>
        <taxon>Astrocoeniina</taxon>
        <taxon>Pocilloporidae</taxon>
        <taxon>Pocillopora</taxon>
    </lineage>
</organism>
<dbReference type="InterPro" id="IPR029012">
    <property type="entry name" value="Helix_hairpin_bin_sf"/>
</dbReference>
<dbReference type="InterPro" id="IPR037202">
    <property type="entry name" value="ESCRT_assembly_dom"/>
</dbReference>
<evidence type="ECO:0000256" key="1">
    <source>
        <dbReference type="ARBA" id="ARBA00004633"/>
    </source>
</evidence>
<dbReference type="GO" id="GO:0000813">
    <property type="term" value="C:ESCRT I complex"/>
    <property type="evidence" value="ECO:0007669"/>
    <property type="project" value="UniProtKB-ARBA"/>
</dbReference>
<protein>
    <recommendedName>
        <fullName evidence="9">VPS37 C-terminal domain-containing protein</fullName>
    </recommendedName>
</protein>
<dbReference type="GO" id="GO:0031902">
    <property type="term" value="C:late endosome membrane"/>
    <property type="evidence" value="ECO:0007669"/>
    <property type="project" value="UniProtKB-SubCell"/>
</dbReference>
<dbReference type="PANTHER" id="PTHR13678:SF27">
    <property type="entry name" value="LD45836P"/>
    <property type="match status" value="1"/>
</dbReference>
<dbReference type="Pfam" id="PF07200">
    <property type="entry name" value="Mod_r"/>
    <property type="match status" value="1"/>
</dbReference>
<dbReference type="GO" id="GO:0043162">
    <property type="term" value="P:ubiquitin-dependent protein catabolic process via the multivesicular body sorting pathway"/>
    <property type="evidence" value="ECO:0007669"/>
    <property type="project" value="TreeGrafter"/>
</dbReference>
<dbReference type="SUPFAM" id="SSF140111">
    <property type="entry name" value="Endosomal sorting complex assembly domain"/>
    <property type="match status" value="1"/>
</dbReference>
<name>A0AAU9WDH0_9CNID</name>
<dbReference type="Gene3D" id="1.10.287.660">
    <property type="entry name" value="Helix hairpin bin"/>
    <property type="match status" value="1"/>
</dbReference>
<evidence type="ECO:0000256" key="3">
    <source>
        <dbReference type="ARBA" id="ARBA00022448"/>
    </source>
</evidence>
<evidence type="ECO:0000256" key="4">
    <source>
        <dbReference type="ARBA" id="ARBA00022753"/>
    </source>
</evidence>
<evidence type="ECO:0000256" key="8">
    <source>
        <dbReference type="SAM" id="Coils"/>
    </source>
</evidence>
<comment type="function">
    <text evidence="6">Component of the ESCRT-I complex, a regulator of vesicular trafficking process. Required for the sorting of endocytic ubiquitinated cargos into multivesicular bodies. May be involved in cell growth and differentiation.</text>
</comment>
<keyword evidence="3 7" id="KW-0813">Transport</keyword>
<evidence type="ECO:0000313" key="10">
    <source>
        <dbReference type="EMBL" id="CAH3110100.1"/>
    </source>
</evidence>
<dbReference type="AlphaFoldDB" id="A0AAU9WDH0"/>
<dbReference type="GO" id="GO:0006623">
    <property type="term" value="P:protein targeting to vacuole"/>
    <property type="evidence" value="ECO:0007669"/>
    <property type="project" value="TreeGrafter"/>
</dbReference>
<gene>
    <name evidence="10" type="ORF">PMEA_00004196</name>
</gene>
<dbReference type="PANTHER" id="PTHR13678">
    <property type="entry name" value="VACUOLAR PROTEIN SORTING-ASSOCIATED PROTEIN 37"/>
    <property type="match status" value="1"/>
</dbReference>
<comment type="subcellular location">
    <subcellularLocation>
        <location evidence="1">Late endosome membrane</location>
        <topology evidence="1">Peripheral membrane protein</topology>
    </subcellularLocation>
</comment>